<evidence type="ECO:0000256" key="4">
    <source>
        <dbReference type="PROSITE-ProRule" id="PRU00433"/>
    </source>
</evidence>
<dbReference type="InterPro" id="IPR009056">
    <property type="entry name" value="Cyt_c-like_dom"/>
</dbReference>
<organism evidence="6 7">
    <name type="scientific">Burkholderia cenocepacia</name>
    <dbReference type="NCBI Taxonomy" id="95486"/>
    <lineage>
        <taxon>Bacteria</taxon>
        <taxon>Pseudomonadati</taxon>
        <taxon>Pseudomonadota</taxon>
        <taxon>Betaproteobacteria</taxon>
        <taxon>Burkholderiales</taxon>
        <taxon>Burkholderiaceae</taxon>
        <taxon>Burkholderia</taxon>
        <taxon>Burkholderia cepacia complex</taxon>
    </lineage>
</organism>
<evidence type="ECO:0000313" key="7">
    <source>
        <dbReference type="Proteomes" id="UP000277191"/>
    </source>
</evidence>
<keyword evidence="1 4" id="KW-0349">Heme</keyword>
<dbReference type="SUPFAM" id="SSF46626">
    <property type="entry name" value="Cytochrome c"/>
    <property type="match status" value="1"/>
</dbReference>
<dbReference type="Proteomes" id="UP000277191">
    <property type="component" value="Chromosome 1"/>
</dbReference>
<dbReference type="RefSeq" id="WP_126360521.1">
    <property type="nucleotide sequence ID" value="NZ_CP034545.1"/>
</dbReference>
<evidence type="ECO:0000313" key="6">
    <source>
        <dbReference type="EMBL" id="AZQ50611.1"/>
    </source>
</evidence>
<dbReference type="GO" id="GO:0046872">
    <property type="term" value="F:metal ion binding"/>
    <property type="evidence" value="ECO:0007669"/>
    <property type="project" value="UniProtKB-KW"/>
</dbReference>
<dbReference type="EMBL" id="CP034545">
    <property type="protein sequence ID" value="AZQ50611.1"/>
    <property type="molecule type" value="Genomic_DNA"/>
</dbReference>
<dbReference type="PROSITE" id="PS51007">
    <property type="entry name" value="CYTC"/>
    <property type="match status" value="1"/>
</dbReference>
<dbReference type="GO" id="GO:0009055">
    <property type="term" value="F:electron transfer activity"/>
    <property type="evidence" value="ECO:0007669"/>
    <property type="project" value="InterPro"/>
</dbReference>
<feature type="domain" description="Cytochrome c" evidence="5">
    <location>
        <begin position="63"/>
        <end position="197"/>
    </location>
</feature>
<name>A0A3Q9F6R2_9BURK</name>
<protein>
    <submittedName>
        <fullName evidence="6">C-type cytochrome</fullName>
    </submittedName>
</protein>
<proteinExistence type="predicted"/>
<dbReference type="InterPro" id="IPR036909">
    <property type="entry name" value="Cyt_c-like_dom_sf"/>
</dbReference>
<dbReference type="InterPro" id="IPR028082">
    <property type="entry name" value="Peripla_BP_I"/>
</dbReference>
<reference evidence="6 7" key="1">
    <citation type="submission" date="2018-12" db="EMBL/GenBank/DDBJ databases">
        <title>Cadmium resistance mechanism in endophytic bacteria Burkholderia cenocepacia YG-3.</title>
        <authorList>
            <person name="Zhang X."/>
            <person name="Wang X."/>
            <person name="Zhu Y."/>
        </authorList>
    </citation>
    <scope>NUCLEOTIDE SEQUENCE [LARGE SCALE GENOMIC DNA]</scope>
    <source>
        <strain evidence="6 7">YG-3</strain>
    </source>
</reference>
<keyword evidence="3 4" id="KW-0408">Iron</keyword>
<evidence type="ECO:0000256" key="1">
    <source>
        <dbReference type="ARBA" id="ARBA00022617"/>
    </source>
</evidence>
<evidence type="ECO:0000259" key="5">
    <source>
        <dbReference type="PROSITE" id="PS51007"/>
    </source>
</evidence>
<dbReference type="Gene3D" id="1.10.760.10">
    <property type="entry name" value="Cytochrome c-like domain"/>
    <property type="match status" value="1"/>
</dbReference>
<gene>
    <name evidence="6" type="ORF">D5R55_06135</name>
</gene>
<dbReference type="Pfam" id="PF00034">
    <property type="entry name" value="Cytochrom_C"/>
    <property type="match status" value="1"/>
</dbReference>
<sequence length="576" mass="62614">MNGIRRRLRALARACLPASRRRLARWMVLAVLGVSAGQAIGDEAAAPAVPTASAASAVSAAAAPADAGAAIYQRGILGSGAPLEAVHQDGVRLHGAAAACINCHRQSGLGSKEGNNTIPPITWRYLTHPRAQTGEDLDIPYVPGMRTDREPYTEERLARAVRDGIDSEGRPLGGLMPQYALGDADMAALSGYLKRLDRRRLPGVTDTVLHFATIVTPDADPVKRAGMLDVLQHYFADKNAFPFGATPPLRSTRKMMFMVNRRWELHVWSLTGPPETWHAQLNAYLERQPVLAVVSGLGGRNWAPVHDFCEAAAVPCLFPNVEVPVEADRDFYSVYFSRGVLLESDLIAKRILDEAGARPVKTVRQVYRAGDNGERGAQALAAALKARGIAVSNRALAPRDGVAHALHGMARDEVLVLWLRPPDLAALDPVPPASDTVFVSGLLGGLDSMPLPTRWRGVTRVAYPFDLPEGRRVRVDYAFGWFTIRKIPMVAPQVQADTYLACGLLAETLSHVVDSFVPEYLVERIQDMLERRILTGYYPRLTLAPGQRFASKGGYIVRFAGPDRAKISADGGWIVP</sequence>
<accession>A0A3Q9F6R2</accession>
<dbReference type="GO" id="GO:0020037">
    <property type="term" value="F:heme binding"/>
    <property type="evidence" value="ECO:0007669"/>
    <property type="project" value="InterPro"/>
</dbReference>
<dbReference type="SUPFAM" id="SSF53822">
    <property type="entry name" value="Periplasmic binding protein-like I"/>
    <property type="match status" value="1"/>
</dbReference>
<dbReference type="AlphaFoldDB" id="A0A3Q9F6R2"/>
<keyword evidence="2 4" id="KW-0479">Metal-binding</keyword>
<evidence type="ECO:0000256" key="3">
    <source>
        <dbReference type="ARBA" id="ARBA00023004"/>
    </source>
</evidence>
<evidence type="ECO:0000256" key="2">
    <source>
        <dbReference type="ARBA" id="ARBA00022723"/>
    </source>
</evidence>